<reference evidence="13 14" key="1">
    <citation type="submission" date="2016-11" db="EMBL/GenBank/DDBJ databases">
        <authorList>
            <person name="Jaros S."/>
            <person name="Januszkiewicz K."/>
            <person name="Wedrychowicz H."/>
        </authorList>
    </citation>
    <scope>NUCLEOTIDE SEQUENCE [LARGE SCALE GENOMIC DNA]</scope>
    <source>
        <strain evidence="13 14">DSM 6191</strain>
    </source>
</reference>
<dbReference type="CDD" id="cd00515">
    <property type="entry name" value="HAM1"/>
    <property type="match status" value="1"/>
</dbReference>
<dbReference type="GO" id="GO:0017111">
    <property type="term" value="F:ribonucleoside triphosphate phosphatase activity"/>
    <property type="evidence" value="ECO:0007669"/>
    <property type="project" value="InterPro"/>
</dbReference>
<dbReference type="InterPro" id="IPR002637">
    <property type="entry name" value="RdgB/HAM1"/>
</dbReference>
<dbReference type="AlphaFoldDB" id="A0A1M6E3E0"/>
<evidence type="ECO:0000256" key="5">
    <source>
        <dbReference type="ARBA" id="ARBA00022801"/>
    </source>
</evidence>
<feature type="active site" description="Proton acceptor" evidence="10">
    <location>
        <position position="76"/>
    </location>
</feature>
<gene>
    <name evidence="13" type="ORF">SAMN02745941_04376</name>
</gene>
<dbReference type="PANTHER" id="PTHR11067">
    <property type="entry name" value="INOSINE TRIPHOSPHATE PYROPHOSPHATASE/HAM1 PROTEIN"/>
    <property type="match status" value="1"/>
</dbReference>
<keyword evidence="4 10" id="KW-0547">Nucleotide-binding</keyword>
<name>A0A1M6E3E0_9CLOT</name>
<feature type="coiled-coil region" evidence="12">
    <location>
        <begin position="7"/>
        <end position="34"/>
    </location>
</feature>
<dbReference type="GO" id="GO:0009146">
    <property type="term" value="P:purine nucleoside triphosphate catabolic process"/>
    <property type="evidence" value="ECO:0007669"/>
    <property type="project" value="UniProtKB-UniRule"/>
</dbReference>
<comment type="cofactor">
    <cofactor evidence="10">
        <name>Mg(2+)</name>
        <dbReference type="ChEBI" id="CHEBI:18420"/>
    </cofactor>
    <text evidence="10">Binds 1 Mg(2+) ion per subunit.</text>
</comment>
<comment type="catalytic activity">
    <reaction evidence="10">
        <text>ITP + H2O = IMP + diphosphate + H(+)</text>
        <dbReference type="Rhea" id="RHEA:29399"/>
        <dbReference type="ChEBI" id="CHEBI:15377"/>
        <dbReference type="ChEBI" id="CHEBI:15378"/>
        <dbReference type="ChEBI" id="CHEBI:33019"/>
        <dbReference type="ChEBI" id="CHEBI:58053"/>
        <dbReference type="ChEBI" id="CHEBI:61402"/>
        <dbReference type="EC" id="3.6.1.66"/>
    </reaction>
</comment>
<dbReference type="SUPFAM" id="SSF52972">
    <property type="entry name" value="ITPase-like"/>
    <property type="match status" value="1"/>
</dbReference>
<dbReference type="GO" id="GO:0036220">
    <property type="term" value="F:ITP diphosphatase activity"/>
    <property type="evidence" value="ECO:0007669"/>
    <property type="project" value="UniProtKB-UniRule"/>
</dbReference>
<evidence type="ECO:0000256" key="3">
    <source>
        <dbReference type="ARBA" id="ARBA00022723"/>
    </source>
</evidence>
<dbReference type="EC" id="3.6.1.66" evidence="10"/>
<evidence type="ECO:0000256" key="12">
    <source>
        <dbReference type="SAM" id="Coils"/>
    </source>
</evidence>
<keyword evidence="7 10" id="KW-0546">Nucleotide metabolism</keyword>
<dbReference type="Proteomes" id="UP000184241">
    <property type="component" value="Unassembled WGS sequence"/>
</dbReference>
<feature type="binding site" evidence="10">
    <location>
        <begin position="159"/>
        <end position="162"/>
    </location>
    <ligand>
        <name>substrate</name>
    </ligand>
</feature>
<feature type="binding site" evidence="10">
    <location>
        <begin position="187"/>
        <end position="188"/>
    </location>
    <ligand>
        <name>substrate</name>
    </ligand>
</feature>
<dbReference type="GO" id="GO:0046872">
    <property type="term" value="F:metal ion binding"/>
    <property type="evidence" value="ECO:0007669"/>
    <property type="project" value="UniProtKB-KW"/>
</dbReference>
<dbReference type="GO" id="GO:0035870">
    <property type="term" value="F:dITP diphosphatase activity"/>
    <property type="evidence" value="ECO:0007669"/>
    <property type="project" value="UniProtKB-UniRule"/>
</dbReference>
<dbReference type="NCBIfam" id="NF011397">
    <property type="entry name" value="PRK14822.1"/>
    <property type="match status" value="1"/>
</dbReference>
<dbReference type="EMBL" id="FQXU01000020">
    <property type="protein sequence ID" value="SHI80006.1"/>
    <property type="molecule type" value="Genomic_DNA"/>
</dbReference>
<dbReference type="NCBIfam" id="TIGR00042">
    <property type="entry name" value="RdgB/HAM1 family non-canonical purine NTP pyrophosphatase"/>
    <property type="match status" value="1"/>
</dbReference>
<sequence length="208" mass="23327">MRKLILATNNKNKVKEIREILKELKIDIMSLSDLNIDVDIEETGSSFEENSLIKARGIADILKKNNYKNFIVMADDSGLEVPYLGGEPGIFSARYSGVHGDDKGNNNKLLLKLQGIPKSDRKANFRCAIGLIDSNNVEKVIEGTVEGFITEREEGEGGFGYDPLFFYEPLNKTFGELSSEEKNSISHRANALNKLKNEIEELLNKQEE</sequence>
<keyword evidence="3 10" id="KW-0479">Metal-binding</keyword>
<evidence type="ECO:0000256" key="9">
    <source>
        <dbReference type="ARBA" id="ARBA00052017"/>
    </source>
</evidence>
<dbReference type="GO" id="GO:0036222">
    <property type="term" value="F:XTP diphosphatase activity"/>
    <property type="evidence" value="ECO:0007669"/>
    <property type="project" value="UniProtKB-UniRule"/>
</dbReference>
<feature type="binding site" evidence="10">
    <location>
        <position position="76"/>
    </location>
    <ligand>
        <name>Mg(2+)</name>
        <dbReference type="ChEBI" id="CHEBI:18420"/>
    </ligand>
</feature>
<evidence type="ECO:0000256" key="6">
    <source>
        <dbReference type="ARBA" id="ARBA00022842"/>
    </source>
</evidence>
<dbReference type="GO" id="GO:0009117">
    <property type="term" value="P:nucleotide metabolic process"/>
    <property type="evidence" value="ECO:0007669"/>
    <property type="project" value="UniProtKB-KW"/>
</dbReference>
<evidence type="ECO:0000256" key="1">
    <source>
        <dbReference type="ARBA" id="ARBA00008023"/>
    </source>
</evidence>
<comment type="function">
    <text evidence="10">Pyrophosphatase that catalyzes the hydrolysis of nucleoside triphosphates to their monophosphate derivatives, with a high preference for the non-canonical purine nucleotides XTP (xanthosine triphosphate), dITP (deoxyinosine triphosphate) and ITP. Seems to function as a house-cleaning enzyme that removes non-canonical purine nucleotides from the nucleotide pool, thus preventing their incorporation into DNA/RNA and avoiding chromosomal lesions.</text>
</comment>
<feature type="binding site" evidence="10">
    <location>
        <position position="41"/>
    </location>
    <ligand>
        <name>Mg(2+)</name>
        <dbReference type="ChEBI" id="CHEBI:18420"/>
    </ligand>
</feature>
<dbReference type="InterPro" id="IPR029001">
    <property type="entry name" value="ITPase-like_fam"/>
</dbReference>
<evidence type="ECO:0000313" key="13">
    <source>
        <dbReference type="EMBL" id="SHI80006.1"/>
    </source>
</evidence>
<evidence type="ECO:0000256" key="7">
    <source>
        <dbReference type="ARBA" id="ARBA00023080"/>
    </source>
</evidence>
<organism evidence="13 14">
    <name type="scientific">Clostridium intestinale DSM 6191</name>
    <dbReference type="NCBI Taxonomy" id="1121320"/>
    <lineage>
        <taxon>Bacteria</taxon>
        <taxon>Bacillati</taxon>
        <taxon>Bacillota</taxon>
        <taxon>Clostridia</taxon>
        <taxon>Eubacteriales</taxon>
        <taxon>Clostridiaceae</taxon>
        <taxon>Clostridium</taxon>
    </lineage>
</organism>
<dbReference type="FunFam" id="3.90.950.10:FF:000001">
    <property type="entry name" value="dITP/XTP pyrophosphatase"/>
    <property type="match status" value="1"/>
</dbReference>
<dbReference type="Pfam" id="PF01725">
    <property type="entry name" value="Ham1p_like"/>
    <property type="match status" value="1"/>
</dbReference>
<dbReference type="PANTHER" id="PTHR11067:SF9">
    <property type="entry name" value="INOSINE TRIPHOSPHATE PYROPHOSPHATASE"/>
    <property type="match status" value="1"/>
</dbReference>
<keyword evidence="12" id="KW-0175">Coiled coil</keyword>
<evidence type="ECO:0000256" key="4">
    <source>
        <dbReference type="ARBA" id="ARBA00022741"/>
    </source>
</evidence>
<feature type="binding site" evidence="10">
    <location>
        <position position="182"/>
    </location>
    <ligand>
        <name>substrate</name>
    </ligand>
</feature>
<dbReference type="RefSeq" id="WP_073022672.1">
    <property type="nucleotide sequence ID" value="NZ_FQXU01000020.1"/>
</dbReference>
<protein>
    <recommendedName>
        <fullName evidence="10">dITP/XTP pyrophosphatase</fullName>
        <ecNumber evidence="10">3.6.1.66</ecNumber>
    </recommendedName>
    <alternativeName>
        <fullName evidence="10">Non-canonical purine NTP pyrophosphatase</fullName>
    </alternativeName>
    <alternativeName>
        <fullName evidence="10">Non-standard purine NTP pyrophosphatase</fullName>
    </alternativeName>
    <alternativeName>
        <fullName evidence="10">Nucleoside-triphosphate diphosphatase</fullName>
    </alternativeName>
    <alternativeName>
        <fullName evidence="10">Nucleoside-triphosphate pyrophosphatase</fullName>
        <shortName evidence="10">NTPase</shortName>
    </alternativeName>
</protein>
<dbReference type="InterPro" id="IPR020922">
    <property type="entry name" value="dITP/XTP_pyrophosphatase"/>
</dbReference>
<dbReference type="HAMAP" id="MF_01405">
    <property type="entry name" value="Non_canon_purine_NTPase"/>
    <property type="match status" value="1"/>
</dbReference>
<evidence type="ECO:0000256" key="8">
    <source>
        <dbReference type="ARBA" id="ARBA00051875"/>
    </source>
</evidence>
<accession>A0A1M6E3E0</accession>
<comment type="similarity">
    <text evidence="1 10 11">Belongs to the HAM1 NTPase family.</text>
</comment>
<evidence type="ECO:0000256" key="11">
    <source>
        <dbReference type="RuleBase" id="RU003781"/>
    </source>
</evidence>
<evidence type="ECO:0000256" key="2">
    <source>
        <dbReference type="ARBA" id="ARBA00011738"/>
    </source>
</evidence>
<comment type="catalytic activity">
    <reaction evidence="8 10">
        <text>dITP + H2O = dIMP + diphosphate + H(+)</text>
        <dbReference type="Rhea" id="RHEA:28342"/>
        <dbReference type="ChEBI" id="CHEBI:15377"/>
        <dbReference type="ChEBI" id="CHEBI:15378"/>
        <dbReference type="ChEBI" id="CHEBI:33019"/>
        <dbReference type="ChEBI" id="CHEBI:61194"/>
        <dbReference type="ChEBI" id="CHEBI:61382"/>
        <dbReference type="EC" id="3.6.1.66"/>
    </reaction>
</comment>
<feature type="binding site" evidence="10">
    <location>
        <position position="77"/>
    </location>
    <ligand>
        <name>substrate</name>
    </ligand>
</feature>
<keyword evidence="6 10" id="KW-0460">Magnesium</keyword>
<comment type="catalytic activity">
    <reaction evidence="9 10">
        <text>XTP + H2O = XMP + diphosphate + H(+)</text>
        <dbReference type="Rhea" id="RHEA:28610"/>
        <dbReference type="ChEBI" id="CHEBI:15377"/>
        <dbReference type="ChEBI" id="CHEBI:15378"/>
        <dbReference type="ChEBI" id="CHEBI:33019"/>
        <dbReference type="ChEBI" id="CHEBI:57464"/>
        <dbReference type="ChEBI" id="CHEBI:61314"/>
        <dbReference type="EC" id="3.6.1.66"/>
    </reaction>
</comment>
<proteinExistence type="inferred from homology"/>
<evidence type="ECO:0000256" key="10">
    <source>
        <dbReference type="HAMAP-Rule" id="MF_01405"/>
    </source>
</evidence>
<evidence type="ECO:0000313" key="14">
    <source>
        <dbReference type="Proteomes" id="UP000184241"/>
    </source>
</evidence>
<feature type="binding site" evidence="10">
    <location>
        <begin position="8"/>
        <end position="13"/>
    </location>
    <ligand>
        <name>substrate</name>
    </ligand>
</feature>
<dbReference type="GO" id="GO:0005829">
    <property type="term" value="C:cytosol"/>
    <property type="evidence" value="ECO:0007669"/>
    <property type="project" value="TreeGrafter"/>
</dbReference>
<dbReference type="Gene3D" id="3.90.950.10">
    <property type="match status" value="1"/>
</dbReference>
<comment type="subunit">
    <text evidence="2 10">Homodimer.</text>
</comment>
<keyword evidence="5 10" id="KW-0378">Hydrolase</keyword>
<dbReference type="GO" id="GO:0000166">
    <property type="term" value="F:nucleotide binding"/>
    <property type="evidence" value="ECO:0007669"/>
    <property type="project" value="UniProtKB-KW"/>
</dbReference>